<dbReference type="KEGG" id="clf:GJQ69_09245"/>
<evidence type="ECO:0000256" key="2">
    <source>
        <dbReference type="PIRSR" id="PIRSR014972-2"/>
    </source>
</evidence>
<dbReference type="EMBL" id="CP046161">
    <property type="protein sequence ID" value="QKO30141.1"/>
    <property type="molecule type" value="Genomic_DNA"/>
</dbReference>
<evidence type="ECO:0000259" key="3">
    <source>
        <dbReference type="Pfam" id="PF22636"/>
    </source>
</evidence>
<dbReference type="Proteomes" id="UP000501316">
    <property type="component" value="Chromosome"/>
</dbReference>
<feature type="binding site" evidence="2">
    <location>
        <position position="72"/>
    </location>
    <ligand>
        <name>substrate</name>
    </ligand>
</feature>
<evidence type="ECO:0000256" key="1">
    <source>
        <dbReference type="PIRSR" id="PIRSR014972-1"/>
    </source>
</evidence>
<feature type="binding site" evidence="2">
    <location>
        <position position="72"/>
    </location>
    <ligand>
        <name>CoA</name>
        <dbReference type="ChEBI" id="CHEBI:57287"/>
    </ligand>
</feature>
<proteinExistence type="predicted"/>
<dbReference type="AlphaFoldDB" id="A0A859DUN1"/>
<dbReference type="Gene3D" id="3.10.129.10">
    <property type="entry name" value="Hotdog Thioesterase"/>
    <property type="match status" value="1"/>
</dbReference>
<dbReference type="PANTHER" id="PTHR36934">
    <property type="entry name" value="BLR0278 PROTEIN"/>
    <property type="match status" value="1"/>
</dbReference>
<dbReference type="PIRSF" id="PIRSF014972">
    <property type="entry name" value="FlK"/>
    <property type="match status" value="1"/>
</dbReference>
<dbReference type="SUPFAM" id="SSF54637">
    <property type="entry name" value="Thioesterase/thiol ester dehydrase-isomerase"/>
    <property type="match status" value="1"/>
</dbReference>
<reference evidence="5" key="2">
    <citation type="journal article" date="2021" name="Appl. Environ. Microbiol.">
        <title>Adaptability of a Caproate-Producing Bacterium Contributes to Its Dominance in an Anaerobic Fermentation System.</title>
        <authorList>
            <person name="Wang H."/>
            <person name="Gu Y."/>
            <person name="Zhou W."/>
            <person name="Zhao D."/>
            <person name="Qiao Z."/>
            <person name="Zheng J."/>
            <person name="Gao J."/>
            <person name="Chen X."/>
            <person name="Ren C."/>
            <person name="Xu Y."/>
        </authorList>
    </citation>
    <scope>NUCLEOTIDE SEQUENCE</scope>
    <source>
        <strain evidence="5">JNU-WLY1368</strain>
    </source>
</reference>
<evidence type="ECO:0000313" key="6">
    <source>
        <dbReference type="Proteomes" id="UP000501316"/>
    </source>
</evidence>
<dbReference type="Proteomes" id="UP000509623">
    <property type="component" value="Chromosome"/>
</dbReference>
<dbReference type="InterPro" id="IPR029069">
    <property type="entry name" value="HotDog_dom_sf"/>
</dbReference>
<dbReference type="InterPro" id="IPR025540">
    <property type="entry name" value="FlK"/>
</dbReference>
<evidence type="ECO:0000313" key="5">
    <source>
        <dbReference type="EMBL" id="QKO30141.1"/>
    </source>
</evidence>
<feature type="active site" evidence="1">
    <location>
        <position position="45"/>
    </location>
</feature>
<organism evidence="4 6">
    <name type="scientific">Caproicibacterium lactatifermentans</name>
    <dbReference type="NCBI Taxonomy" id="2666138"/>
    <lineage>
        <taxon>Bacteria</taxon>
        <taxon>Bacillati</taxon>
        <taxon>Bacillota</taxon>
        <taxon>Clostridia</taxon>
        <taxon>Eubacteriales</taxon>
        <taxon>Oscillospiraceae</taxon>
        <taxon>Caproicibacterium</taxon>
    </lineage>
</organism>
<feature type="active site" evidence="1">
    <location>
        <position position="53"/>
    </location>
</feature>
<dbReference type="InterPro" id="IPR054485">
    <property type="entry name" value="FlK-like_dom"/>
</dbReference>
<reference evidence="6 7" key="1">
    <citation type="submission" date="2019-11" db="EMBL/GenBank/DDBJ databases">
        <authorList>
            <person name="Ren C."/>
            <person name="Wang H."/>
            <person name="Xu Y."/>
        </authorList>
    </citation>
    <scope>NUCLEOTIDE SEQUENCE [LARGE SCALE GENOMIC DNA]</scope>
    <source>
        <strain evidence="7">JNU-WLY1368</strain>
        <strain evidence="4 6">LBM 19010</strain>
    </source>
</reference>
<gene>
    <name evidence="4" type="ORF">GJQ69_09245</name>
    <name evidence="5" type="ORF">GKP14_03400</name>
</gene>
<evidence type="ECO:0000313" key="4">
    <source>
        <dbReference type="EMBL" id="QKN24642.1"/>
    </source>
</evidence>
<dbReference type="PANTHER" id="PTHR36934:SF1">
    <property type="entry name" value="THIOESTERASE DOMAIN-CONTAINING PROTEIN"/>
    <property type="match status" value="1"/>
</dbReference>
<keyword evidence="7" id="KW-1185">Reference proteome</keyword>
<feature type="binding site" evidence="2">
    <location>
        <position position="123"/>
    </location>
    <ligand>
        <name>substrate</name>
    </ligand>
</feature>
<dbReference type="EMBL" id="CP046051">
    <property type="protein sequence ID" value="QKN24642.1"/>
    <property type="molecule type" value="Genomic_DNA"/>
</dbReference>
<feature type="domain" description="Fluoroacetyl-CoA-specific thioesterase-like" evidence="3">
    <location>
        <begin position="26"/>
        <end position="127"/>
    </location>
</feature>
<dbReference type="Pfam" id="PF22636">
    <property type="entry name" value="FlK"/>
    <property type="match status" value="1"/>
</dbReference>
<accession>A0A859DUN1</accession>
<sequence length="143" mass="15742">MQKRIHHSIFMEEIQMNEKAIIKKEVTKDMLAVNVGSGSLSVLATPSICALFENASAQLAQRYLAPNKTTVGCSLSIDHTAPTPLGMTITVTAELVEHEGRSFRFHLTAEDEKGVCATGDHTRVEVSSRRFQQKADDKKNADN</sequence>
<feature type="active site" evidence="1">
    <location>
        <position position="79"/>
    </location>
</feature>
<protein>
    <recommendedName>
        <fullName evidence="3">Fluoroacetyl-CoA-specific thioesterase-like domain-containing protein</fullName>
    </recommendedName>
</protein>
<name>A0A859DUN1_9FIRM</name>
<reference evidence="5" key="3">
    <citation type="journal article" date="2022" name="Int. J. Syst. Evol. Microbiol.">
        <title>Caproicibacterium lactatifermentans sp. nov., isolated from pit clay used for the production of Chinese strong aroma-type liquor.</title>
        <authorList>
            <person name="Wang H."/>
            <person name="Gu Y."/>
            <person name="Zhao D."/>
            <person name="Qiao Z."/>
            <person name="Zheng J."/>
            <person name="Gao J."/>
            <person name="Ren C."/>
            <person name="Xu Y."/>
        </authorList>
    </citation>
    <scope>NUCLEOTIDE SEQUENCE</scope>
    <source>
        <strain evidence="5">JNU-WLY1368</strain>
    </source>
</reference>
<evidence type="ECO:0000313" key="7">
    <source>
        <dbReference type="Proteomes" id="UP000509623"/>
    </source>
</evidence>